<proteinExistence type="predicted"/>
<dbReference type="AlphaFoldDB" id="A0A0D2CPV7"/>
<dbReference type="OrthoDB" id="4227515at2759"/>
<feature type="region of interest" description="Disordered" evidence="1">
    <location>
        <begin position="493"/>
        <end position="530"/>
    </location>
</feature>
<dbReference type="VEuPathDB" id="FungiDB:PV07_08775"/>
<feature type="region of interest" description="Disordered" evidence="1">
    <location>
        <begin position="324"/>
        <end position="390"/>
    </location>
</feature>
<dbReference type="Proteomes" id="UP000054466">
    <property type="component" value="Unassembled WGS sequence"/>
</dbReference>
<dbReference type="EMBL" id="KN847044">
    <property type="protein sequence ID" value="KIW25609.1"/>
    <property type="molecule type" value="Genomic_DNA"/>
</dbReference>
<keyword evidence="3" id="KW-1185">Reference proteome</keyword>
<evidence type="ECO:0000313" key="2">
    <source>
        <dbReference type="EMBL" id="KIW25609.1"/>
    </source>
</evidence>
<accession>A0A0D2CPV7</accession>
<sequence length="659" mass="74492">MSQQERSYTILGSLRLPHPSDSNLTKEHKNLALSLQKDLQMLQNRDLRELNRPLQSLNTAYDRFKLKELDSWRSVGQRPRPQETLVRPSGLLDAPLAHHLHQPSLRTLSPLDDSETADPTNGCIAMVMGNLYTSETLVFDHLHRRSESSEGLRTLPEPVLNCHETYTRDICESMLAKVEFLHGRKVHNRILKMPGNANKFTALPLWGPFDGVTLFLAHESNYRNADLGHKFRRICLFVLHPQVFFYERKGSGIGELQDRIHIAAARMTDMPVREFYFREKQWKKLSINTFRAMVTKELASFLKQHSESGVDAVQVVKTKHKAEGIDHRVSEASQGSVYPSKPSKRKRSTGEDFSDSAVSQKARSIATLAKGKKKTAVPRKNPRQGRNRTARARAIQRFQDLISVANPAVELPFTLNSTSVLEEAGREGLSINSDMILSSSAPKDNAVTESKEGQWMAQRGGNSNLIQIKAKELLTDDIPRTGSNLKAPTKTVKAKTIDSETETKTSSLLDLRPHDKHEPITSPVSSKEVAVDERTAQGDFLLHPSQLRPQAEEEYSIRDLNFVNVDDMDCKTRHDRLRTLNLIVSRGDRLTEIEESQLAELKAKGTRVHGRDLSKMGVASMDNVTRKTRRCVLRKKIDRHDVLNEAEMKQLTDFGMLLS</sequence>
<protein>
    <submittedName>
        <fullName evidence="2">Uncharacterized protein</fullName>
    </submittedName>
</protein>
<reference evidence="2 3" key="1">
    <citation type="submission" date="2015-01" db="EMBL/GenBank/DDBJ databases">
        <title>The Genome Sequence of Cladophialophora immunda CBS83496.</title>
        <authorList>
            <consortium name="The Broad Institute Genomics Platform"/>
            <person name="Cuomo C."/>
            <person name="de Hoog S."/>
            <person name="Gorbushina A."/>
            <person name="Stielow B."/>
            <person name="Teixiera M."/>
            <person name="Abouelleil A."/>
            <person name="Chapman S.B."/>
            <person name="Priest M."/>
            <person name="Young S.K."/>
            <person name="Wortman J."/>
            <person name="Nusbaum C."/>
            <person name="Birren B."/>
        </authorList>
    </citation>
    <scope>NUCLEOTIDE SEQUENCE [LARGE SCALE GENOMIC DNA]</scope>
    <source>
        <strain evidence="2 3">CBS 83496</strain>
    </source>
</reference>
<dbReference type="HOGENOM" id="CLU_416180_0_0_1"/>
<gene>
    <name evidence="2" type="ORF">PV07_08775</name>
</gene>
<evidence type="ECO:0000313" key="3">
    <source>
        <dbReference type="Proteomes" id="UP000054466"/>
    </source>
</evidence>
<feature type="compositionally biased region" description="Basic residues" evidence="1">
    <location>
        <begin position="370"/>
        <end position="390"/>
    </location>
</feature>
<dbReference type="GeneID" id="27347969"/>
<organism evidence="2 3">
    <name type="scientific">Cladophialophora immunda</name>
    <dbReference type="NCBI Taxonomy" id="569365"/>
    <lineage>
        <taxon>Eukaryota</taxon>
        <taxon>Fungi</taxon>
        <taxon>Dikarya</taxon>
        <taxon>Ascomycota</taxon>
        <taxon>Pezizomycotina</taxon>
        <taxon>Eurotiomycetes</taxon>
        <taxon>Chaetothyriomycetidae</taxon>
        <taxon>Chaetothyriales</taxon>
        <taxon>Herpotrichiellaceae</taxon>
        <taxon>Cladophialophora</taxon>
    </lineage>
</organism>
<evidence type="ECO:0000256" key="1">
    <source>
        <dbReference type="SAM" id="MobiDB-lite"/>
    </source>
</evidence>
<dbReference type="RefSeq" id="XP_016245825.1">
    <property type="nucleotide sequence ID" value="XM_016395969.1"/>
</dbReference>
<name>A0A0D2CPV7_9EURO</name>
<dbReference type="STRING" id="569365.A0A0D2CPV7"/>